<sequence length="198" mass="21441">MKFLKTTLLSGLFALLPLMLLWIGLREIGGLLEAMAQPIADALPFPPGIFDNLSAPGVVAFFLIACTSFVLGIAARFSWIRSAGRSFERSVLTRIPMYRMLKIMSSTLVDTSSTDVDPALLMDGSGGGDPCYVIEKHSDGRATILLPWSPASFAGSIKVVQQSDLETLLCSLDEYSRSLSQIGVGVEECLTMKSTDRE</sequence>
<evidence type="ECO:0000256" key="1">
    <source>
        <dbReference type="SAM" id="Phobius"/>
    </source>
</evidence>
<dbReference type="AlphaFoldDB" id="A0A7D9H8L2"/>
<protein>
    <recommendedName>
        <fullName evidence="3">DUF502 domain-containing protein</fullName>
    </recommendedName>
</protein>
<keyword evidence="1" id="KW-1133">Transmembrane helix</keyword>
<name>A0A7D9H8L2_9GAMM</name>
<keyword evidence="1" id="KW-0472">Membrane</keyword>
<evidence type="ECO:0008006" key="3">
    <source>
        <dbReference type="Google" id="ProtNLM"/>
    </source>
</evidence>
<feature type="transmembrane region" description="Helical" evidence="1">
    <location>
        <begin position="58"/>
        <end position="79"/>
    </location>
</feature>
<keyword evidence="1" id="KW-0812">Transmembrane</keyword>
<dbReference type="EMBL" id="LR633967">
    <property type="protein sequence ID" value="VUX55795.1"/>
    <property type="molecule type" value="Genomic_DNA"/>
</dbReference>
<organism evidence="2">
    <name type="scientific">uncultured Woeseiaceae bacterium</name>
    <dbReference type="NCBI Taxonomy" id="1983305"/>
    <lineage>
        <taxon>Bacteria</taxon>
        <taxon>Pseudomonadati</taxon>
        <taxon>Pseudomonadota</taxon>
        <taxon>Gammaproteobacteria</taxon>
        <taxon>Woeseiales</taxon>
        <taxon>Woeseiaceae</taxon>
        <taxon>environmental samples</taxon>
    </lineage>
</organism>
<accession>A0A7D9H8L2</accession>
<gene>
    <name evidence="2" type="ORF">JTBM06_V1_110024</name>
</gene>
<evidence type="ECO:0000313" key="2">
    <source>
        <dbReference type="EMBL" id="VUX55795.1"/>
    </source>
</evidence>
<proteinExistence type="predicted"/>
<reference evidence="2" key="1">
    <citation type="submission" date="2019-07" db="EMBL/GenBank/DDBJ databases">
        <authorList>
            <person name="Weber M."/>
            <person name="Kostadinov I."/>
            <person name="Kostadinov D I."/>
        </authorList>
    </citation>
    <scope>NUCLEOTIDE SEQUENCE</scope>
    <source>
        <strain evidence="2">Gfbio:sag-sample-m06:053724c1-46a9-4a36-b237-ea2bf867836b</strain>
    </source>
</reference>